<keyword evidence="1" id="KW-0732">Signal</keyword>
<organism evidence="2 3">
    <name type="scientific">Aquincola agrisoli</name>
    <dbReference type="NCBI Taxonomy" id="3119538"/>
    <lineage>
        <taxon>Bacteria</taxon>
        <taxon>Pseudomonadati</taxon>
        <taxon>Pseudomonadota</taxon>
        <taxon>Betaproteobacteria</taxon>
        <taxon>Burkholderiales</taxon>
        <taxon>Sphaerotilaceae</taxon>
        <taxon>Aquincola</taxon>
    </lineage>
</organism>
<proteinExistence type="predicted"/>
<protein>
    <submittedName>
        <fullName evidence="2">Uncharacterized protein</fullName>
    </submittedName>
</protein>
<dbReference type="AlphaFoldDB" id="A0AAW9QBK5"/>
<comment type="caution">
    <text evidence="2">The sequence shown here is derived from an EMBL/GenBank/DDBJ whole genome shotgun (WGS) entry which is preliminary data.</text>
</comment>
<evidence type="ECO:0000313" key="3">
    <source>
        <dbReference type="Proteomes" id="UP001336250"/>
    </source>
</evidence>
<feature type="signal peptide" evidence="1">
    <location>
        <begin position="1"/>
        <end position="25"/>
    </location>
</feature>
<evidence type="ECO:0000313" key="2">
    <source>
        <dbReference type="EMBL" id="MEF7612777.1"/>
    </source>
</evidence>
<dbReference type="RefSeq" id="WP_332287671.1">
    <property type="nucleotide sequence ID" value="NZ_JAZIBG010000009.1"/>
</dbReference>
<dbReference type="Proteomes" id="UP001336250">
    <property type="component" value="Unassembled WGS sequence"/>
</dbReference>
<sequence>MPERLPCRVLPRAALAACACSLCLAGCAGLLPRGQAVSASGFDSFEAAALALERVVPYETGIDQLKALGYDLEHSKNVTRIPYPRLTARLSPDPGVPFEALDRGIRDCILAREACVAYEFHFGVVQRRREGGFLLDFLNFRRVTRIAGWRFEGLVAVRDGTVLFRSHAGEPRIDRTERQVNPLGPLQPAGESVGSIIAR</sequence>
<evidence type="ECO:0000256" key="1">
    <source>
        <dbReference type="SAM" id="SignalP"/>
    </source>
</evidence>
<keyword evidence="3" id="KW-1185">Reference proteome</keyword>
<reference evidence="2 3" key="1">
    <citation type="submission" date="2024-02" db="EMBL/GenBank/DDBJ databases">
        <title>Genome sequence of Aquincola sp. MAHUQ-54.</title>
        <authorList>
            <person name="Huq M.A."/>
        </authorList>
    </citation>
    <scope>NUCLEOTIDE SEQUENCE [LARGE SCALE GENOMIC DNA]</scope>
    <source>
        <strain evidence="2 3">MAHUQ-54</strain>
    </source>
</reference>
<feature type="chain" id="PRO_5043376162" evidence="1">
    <location>
        <begin position="26"/>
        <end position="199"/>
    </location>
</feature>
<accession>A0AAW9QBK5</accession>
<gene>
    <name evidence="2" type="ORF">V4F39_02565</name>
</gene>
<name>A0AAW9QBK5_9BURK</name>
<dbReference type="EMBL" id="JAZIBG010000009">
    <property type="protein sequence ID" value="MEF7612777.1"/>
    <property type="molecule type" value="Genomic_DNA"/>
</dbReference>